<dbReference type="EMBL" id="JBHSXS010000082">
    <property type="protein sequence ID" value="MFC6887323.1"/>
    <property type="molecule type" value="Genomic_DNA"/>
</dbReference>
<dbReference type="RefSeq" id="WP_378064220.1">
    <property type="nucleotide sequence ID" value="NZ_JBHSXS010000082.1"/>
</dbReference>
<protein>
    <submittedName>
        <fullName evidence="1">Uncharacterized protein</fullName>
    </submittedName>
</protein>
<evidence type="ECO:0000313" key="2">
    <source>
        <dbReference type="Proteomes" id="UP001596380"/>
    </source>
</evidence>
<organism evidence="1 2">
    <name type="scientific">Actinomadura yumaensis</name>
    <dbReference type="NCBI Taxonomy" id="111807"/>
    <lineage>
        <taxon>Bacteria</taxon>
        <taxon>Bacillati</taxon>
        <taxon>Actinomycetota</taxon>
        <taxon>Actinomycetes</taxon>
        <taxon>Streptosporangiales</taxon>
        <taxon>Thermomonosporaceae</taxon>
        <taxon>Actinomadura</taxon>
    </lineage>
</organism>
<sequence length="264" mass="29163">MPTTIRGSAERLVVAGTMAPTIHDVHAWRFKVTPELIEVHADPARFRPMDDPSGRGLHLSCGAALVNLRLAAAQLGYAAVVRLLPDPERPAVLAAARLAGRHRVTRWERLLYAATLRPFPSNALVSFDGRGRDGVDSRPSRRVMDELAGVAKLEGTELHVLPGEESGSRRAVLTTRGDSRAEWLRAGQALQRVLLAGTARYVSTSFMYEVVDLPEASEVLSPGDFPQVMLEFTQHSPARVRLPQLLKPVEDGEHEGQRHWERVR</sequence>
<evidence type="ECO:0000313" key="1">
    <source>
        <dbReference type="EMBL" id="MFC6887323.1"/>
    </source>
</evidence>
<proteinExistence type="predicted"/>
<dbReference type="InterPro" id="IPR000415">
    <property type="entry name" value="Nitroreductase-like"/>
</dbReference>
<accession>A0ABW2D1W2</accession>
<dbReference type="Proteomes" id="UP001596380">
    <property type="component" value="Unassembled WGS sequence"/>
</dbReference>
<comment type="caution">
    <text evidence="1">The sequence shown here is derived from an EMBL/GenBank/DDBJ whole genome shotgun (WGS) entry which is preliminary data.</text>
</comment>
<name>A0ABW2D1W2_9ACTN</name>
<dbReference type="Gene3D" id="3.40.109.10">
    <property type="entry name" value="NADH Oxidase"/>
    <property type="match status" value="1"/>
</dbReference>
<reference evidence="2" key="1">
    <citation type="journal article" date="2019" name="Int. J. Syst. Evol. Microbiol.">
        <title>The Global Catalogue of Microorganisms (GCM) 10K type strain sequencing project: providing services to taxonomists for standard genome sequencing and annotation.</title>
        <authorList>
            <consortium name="The Broad Institute Genomics Platform"/>
            <consortium name="The Broad Institute Genome Sequencing Center for Infectious Disease"/>
            <person name="Wu L."/>
            <person name="Ma J."/>
        </authorList>
    </citation>
    <scope>NUCLEOTIDE SEQUENCE [LARGE SCALE GENOMIC DNA]</scope>
    <source>
        <strain evidence="2">JCM 3369</strain>
    </source>
</reference>
<gene>
    <name evidence="1" type="ORF">ACFQKB_46700</name>
</gene>
<keyword evidence="2" id="KW-1185">Reference proteome</keyword>
<dbReference type="SUPFAM" id="SSF55469">
    <property type="entry name" value="FMN-dependent nitroreductase-like"/>
    <property type="match status" value="1"/>
</dbReference>